<dbReference type="PANTHER" id="PTHR21549">
    <property type="entry name" value="MUTATED IN BLADDER CANCER 1"/>
    <property type="match status" value="1"/>
</dbReference>
<evidence type="ECO:0000313" key="4">
    <source>
        <dbReference type="Proteomes" id="UP000593571"/>
    </source>
</evidence>
<evidence type="ECO:0000256" key="2">
    <source>
        <dbReference type="SAM" id="MobiDB-lite"/>
    </source>
</evidence>
<evidence type="ECO:0000313" key="3">
    <source>
        <dbReference type="EMBL" id="KAF6494029.1"/>
    </source>
</evidence>
<dbReference type="AlphaFoldDB" id="A0A7J8JCE0"/>
<dbReference type="PANTHER" id="PTHR21549:SF1">
    <property type="entry name" value="COILED-COIL DOMAIN-CONTAINING PROTEIN 148"/>
    <property type="match status" value="1"/>
</dbReference>
<organism evidence="3 4">
    <name type="scientific">Rousettus aegyptiacus</name>
    <name type="common">Egyptian fruit bat</name>
    <name type="synonym">Pteropus aegyptiacus</name>
    <dbReference type="NCBI Taxonomy" id="9407"/>
    <lineage>
        <taxon>Eukaryota</taxon>
        <taxon>Metazoa</taxon>
        <taxon>Chordata</taxon>
        <taxon>Craniata</taxon>
        <taxon>Vertebrata</taxon>
        <taxon>Euteleostomi</taxon>
        <taxon>Mammalia</taxon>
        <taxon>Eutheria</taxon>
        <taxon>Laurasiatheria</taxon>
        <taxon>Chiroptera</taxon>
        <taxon>Yinpterochiroptera</taxon>
        <taxon>Pteropodoidea</taxon>
        <taxon>Pteropodidae</taxon>
        <taxon>Rousettinae</taxon>
        <taxon>Rousettus</taxon>
    </lineage>
</organism>
<feature type="compositionally biased region" description="Low complexity" evidence="2">
    <location>
        <begin position="1"/>
        <end position="12"/>
    </location>
</feature>
<dbReference type="Proteomes" id="UP000593571">
    <property type="component" value="Unassembled WGS sequence"/>
</dbReference>
<comment type="caution">
    <text evidence="3">The sequence shown here is derived from an EMBL/GenBank/DDBJ whole genome shotgun (WGS) entry which is preliminary data.</text>
</comment>
<keyword evidence="4" id="KW-1185">Reference proteome</keyword>
<reference evidence="3 4" key="1">
    <citation type="journal article" date="2020" name="Nature">
        <title>Six reference-quality genomes reveal evolution of bat adaptations.</title>
        <authorList>
            <person name="Jebb D."/>
            <person name="Huang Z."/>
            <person name="Pippel M."/>
            <person name="Hughes G.M."/>
            <person name="Lavrichenko K."/>
            <person name="Devanna P."/>
            <person name="Winkler S."/>
            <person name="Jermiin L.S."/>
            <person name="Skirmuntt E.C."/>
            <person name="Katzourakis A."/>
            <person name="Burkitt-Gray L."/>
            <person name="Ray D.A."/>
            <person name="Sullivan K.A.M."/>
            <person name="Roscito J.G."/>
            <person name="Kirilenko B.M."/>
            <person name="Davalos L.M."/>
            <person name="Corthals A.P."/>
            <person name="Power M.L."/>
            <person name="Jones G."/>
            <person name="Ransome R.D."/>
            <person name="Dechmann D.K.N."/>
            <person name="Locatelli A.G."/>
            <person name="Puechmaille S.J."/>
            <person name="Fedrigo O."/>
            <person name="Jarvis E.D."/>
            <person name="Hiller M."/>
            <person name="Vernes S.C."/>
            <person name="Myers E.W."/>
            <person name="Teeling E.C."/>
        </authorList>
    </citation>
    <scope>NUCLEOTIDE SEQUENCE [LARGE SCALE GENOMIC DNA]</scope>
    <source>
        <strain evidence="3">MRouAeg1</strain>
        <tissue evidence="3">Muscle</tissue>
    </source>
</reference>
<gene>
    <name evidence="3" type="ORF">HJG63_002215</name>
</gene>
<sequence length="232" mass="27235">MFSFSSSMASPPGRGSETGNGNFCQKKKKGRGERKTVEEEGIATKRRKERKSIKSSVAIRKYWAKKEEMWQEMEMRDLQRLEELKKLMAEQSVKDRERVKYRQELLEKRLMEKNEVALQEAHEEAERERRLEALRKQVAIVAQFDPVRMMSDTVASKAKMGIGIEEEFILQKPLFTLNTYNEQQIISDPRLRFELALREAGLHETFYAKEMLSKISPQKPPRKDMESTVFKI</sequence>
<accession>A0A7J8JCE0</accession>
<dbReference type="EMBL" id="JACASE010000002">
    <property type="protein sequence ID" value="KAF6494029.1"/>
    <property type="molecule type" value="Genomic_DNA"/>
</dbReference>
<name>A0A7J8JCE0_ROUAE</name>
<protein>
    <submittedName>
        <fullName evidence="3">Coiled-coil domain containing 148</fullName>
    </submittedName>
</protein>
<proteinExistence type="predicted"/>
<keyword evidence="1" id="KW-0175">Coiled coil</keyword>
<evidence type="ECO:0000256" key="1">
    <source>
        <dbReference type="ARBA" id="ARBA00023054"/>
    </source>
</evidence>
<dbReference type="InterPro" id="IPR039902">
    <property type="entry name" value="CCDC148/CCDC112"/>
</dbReference>
<feature type="region of interest" description="Disordered" evidence="2">
    <location>
        <begin position="1"/>
        <end position="50"/>
    </location>
</feature>